<dbReference type="EMBL" id="CAKKNE010000005">
    <property type="protein sequence ID" value="CAH0376624.1"/>
    <property type="molecule type" value="Genomic_DNA"/>
</dbReference>
<keyword evidence="3" id="KW-1185">Reference proteome</keyword>
<protein>
    <submittedName>
        <fullName evidence="2">Uncharacterized protein</fullName>
    </submittedName>
</protein>
<dbReference type="Proteomes" id="UP000789595">
    <property type="component" value="Unassembled WGS sequence"/>
</dbReference>
<evidence type="ECO:0000313" key="3">
    <source>
        <dbReference type="Proteomes" id="UP000789595"/>
    </source>
</evidence>
<sequence length="222" mass="23901">FGIRLEFTHEGSSSARIIQSGGSRLPRALVGARHEDRVDGLDDAVVALDVRRPVGGLGRALGLEADDGAVEPVLAELAVRREGAAVERLLVRVEGVHRLLALDHVVLEHVVADRRADLVVVLVEGRVGRRKERVLAAREVDALLGERGRELVEVVVALDVGLVVAEEHAVRAPEDLRALHGGEGVLDRGLELRRGLGGRDGREGRDGRGEGEGERELGHFCK</sequence>
<comment type="caution">
    <text evidence="2">The sequence shown here is derived from an EMBL/GenBank/DDBJ whole genome shotgun (WGS) entry which is preliminary data.</text>
</comment>
<accession>A0A8J2T029</accession>
<evidence type="ECO:0000256" key="1">
    <source>
        <dbReference type="SAM" id="MobiDB-lite"/>
    </source>
</evidence>
<organism evidence="2 3">
    <name type="scientific">Pelagomonas calceolata</name>
    <dbReference type="NCBI Taxonomy" id="35677"/>
    <lineage>
        <taxon>Eukaryota</taxon>
        <taxon>Sar</taxon>
        <taxon>Stramenopiles</taxon>
        <taxon>Ochrophyta</taxon>
        <taxon>Pelagophyceae</taxon>
        <taxon>Pelagomonadales</taxon>
        <taxon>Pelagomonadaceae</taxon>
        <taxon>Pelagomonas</taxon>
    </lineage>
</organism>
<evidence type="ECO:0000313" key="2">
    <source>
        <dbReference type="EMBL" id="CAH0376624.1"/>
    </source>
</evidence>
<feature type="region of interest" description="Disordered" evidence="1">
    <location>
        <begin position="197"/>
        <end position="222"/>
    </location>
</feature>
<gene>
    <name evidence="2" type="ORF">PECAL_5P12270</name>
</gene>
<proteinExistence type="predicted"/>
<reference evidence="2" key="1">
    <citation type="submission" date="2021-11" db="EMBL/GenBank/DDBJ databases">
        <authorList>
            <consortium name="Genoscope - CEA"/>
            <person name="William W."/>
        </authorList>
    </citation>
    <scope>NUCLEOTIDE SEQUENCE</scope>
</reference>
<dbReference type="AlphaFoldDB" id="A0A8J2T029"/>
<feature type="non-terminal residue" evidence="2">
    <location>
        <position position="1"/>
    </location>
</feature>
<name>A0A8J2T029_9STRA</name>